<feature type="transmembrane region" description="Helical" evidence="1">
    <location>
        <begin position="205"/>
        <end position="229"/>
    </location>
</feature>
<name>A0A177DB10_ALTAL</name>
<keyword evidence="3" id="KW-1185">Reference proteome</keyword>
<dbReference type="EMBL" id="KV441490">
    <property type="protein sequence ID" value="OAG16292.1"/>
    <property type="molecule type" value="Genomic_DNA"/>
</dbReference>
<dbReference type="PANTHER" id="PTHR35043">
    <property type="entry name" value="TRANSCRIPTION FACTOR DOMAIN-CONTAINING PROTEIN"/>
    <property type="match status" value="1"/>
</dbReference>
<dbReference type="RefSeq" id="XP_018381713.1">
    <property type="nucleotide sequence ID" value="XM_018525821.1"/>
</dbReference>
<gene>
    <name evidence="2" type="ORF">CC77DRAFT_1024174</name>
</gene>
<dbReference type="PANTHER" id="PTHR35043:SF7">
    <property type="entry name" value="TRANSCRIPTION FACTOR DOMAIN-CONTAINING PROTEIN"/>
    <property type="match status" value="1"/>
</dbReference>
<dbReference type="GeneID" id="29111415"/>
<protein>
    <submittedName>
        <fullName evidence="2">Uncharacterized protein</fullName>
    </submittedName>
</protein>
<dbReference type="KEGG" id="aalt:CC77DRAFT_1024174"/>
<evidence type="ECO:0000256" key="1">
    <source>
        <dbReference type="SAM" id="Phobius"/>
    </source>
</evidence>
<dbReference type="AlphaFoldDB" id="A0A177DB10"/>
<proteinExistence type="predicted"/>
<accession>A0A177DB10</accession>
<feature type="transmembrane region" description="Helical" evidence="1">
    <location>
        <begin position="241"/>
        <end position="265"/>
    </location>
</feature>
<evidence type="ECO:0000313" key="3">
    <source>
        <dbReference type="Proteomes" id="UP000077248"/>
    </source>
</evidence>
<feature type="transmembrane region" description="Helical" evidence="1">
    <location>
        <begin position="173"/>
        <end position="193"/>
    </location>
</feature>
<keyword evidence="1" id="KW-0472">Membrane</keyword>
<dbReference type="VEuPathDB" id="FungiDB:CC77DRAFT_1024174"/>
<keyword evidence="1" id="KW-0812">Transmembrane</keyword>
<keyword evidence="1" id="KW-1133">Transmembrane helix</keyword>
<sequence length="285" mass="32609">MHGVKLRLSTAPDAPEAILPAPRMIRFIEQGWIECEEFSIAAVQDKSKANAFNKAVASIQIFWFFSQLLGRLTSAIVVSPLEWFTLAYVICAFSVYGFWWHKPFDVQTPFLIYPDPSLSAEQTLKLERSLPECSTNRRTWEPIFYLLGLRPGEDYDTMKTCDRGWIHQTSTDTLAYIALAMSTVFFGSCHLFGWNYPFPTPLETYLWRSASISCVCVPLVILFLLTWHVPSAGVWKRLSDGTLVISTLLYVSVRLFLLFEVFFALRSAPPEIYKAVPWAQYIPHI</sequence>
<reference evidence="2 3" key="1">
    <citation type="submission" date="2016-05" db="EMBL/GenBank/DDBJ databases">
        <title>Comparative analysis of secretome profiles of manganese(II)-oxidizing ascomycete fungi.</title>
        <authorList>
            <consortium name="DOE Joint Genome Institute"/>
            <person name="Zeiner C.A."/>
            <person name="Purvine S.O."/>
            <person name="Zink E.M."/>
            <person name="Wu S."/>
            <person name="Pasa-Tolic L."/>
            <person name="Chaput D.L."/>
            <person name="Haridas S."/>
            <person name="Grigoriev I.V."/>
            <person name="Santelli C.M."/>
            <person name="Hansel C.M."/>
        </authorList>
    </citation>
    <scope>NUCLEOTIDE SEQUENCE [LARGE SCALE GENOMIC DNA]</scope>
    <source>
        <strain evidence="2 3">SRC1lrK2f</strain>
    </source>
</reference>
<dbReference type="Proteomes" id="UP000077248">
    <property type="component" value="Unassembled WGS sequence"/>
</dbReference>
<evidence type="ECO:0000313" key="2">
    <source>
        <dbReference type="EMBL" id="OAG16292.1"/>
    </source>
</evidence>
<dbReference type="OMA" id="ACRESWI"/>
<organism evidence="2 3">
    <name type="scientific">Alternaria alternata</name>
    <name type="common">Alternaria rot fungus</name>
    <name type="synonym">Torula alternata</name>
    <dbReference type="NCBI Taxonomy" id="5599"/>
    <lineage>
        <taxon>Eukaryota</taxon>
        <taxon>Fungi</taxon>
        <taxon>Dikarya</taxon>
        <taxon>Ascomycota</taxon>
        <taxon>Pezizomycotina</taxon>
        <taxon>Dothideomycetes</taxon>
        <taxon>Pleosporomycetidae</taxon>
        <taxon>Pleosporales</taxon>
        <taxon>Pleosporineae</taxon>
        <taxon>Pleosporaceae</taxon>
        <taxon>Alternaria</taxon>
        <taxon>Alternaria sect. Alternaria</taxon>
        <taxon>Alternaria alternata complex</taxon>
    </lineage>
</organism>
<feature type="transmembrane region" description="Helical" evidence="1">
    <location>
        <begin position="83"/>
        <end position="100"/>
    </location>
</feature>